<feature type="transmembrane region" description="Helical" evidence="7">
    <location>
        <begin position="72"/>
        <end position="95"/>
    </location>
</feature>
<comment type="caution">
    <text evidence="8">The sequence shown here is derived from an EMBL/GenBank/DDBJ whole genome shotgun (WGS) entry which is preliminary data.</text>
</comment>
<feature type="transmembrane region" description="Helical" evidence="7">
    <location>
        <begin position="107"/>
        <end position="125"/>
    </location>
</feature>
<reference evidence="8 9" key="1">
    <citation type="submission" date="2024-04" db="EMBL/GenBank/DDBJ databases">
        <title>draft genome sequnece of Paenibacillus filicis.</title>
        <authorList>
            <person name="Kim D.-U."/>
        </authorList>
    </citation>
    <scope>NUCLEOTIDE SEQUENCE [LARGE SCALE GENOMIC DNA]</scope>
    <source>
        <strain evidence="8 9">KACC14197</strain>
    </source>
</reference>
<evidence type="ECO:0000313" key="8">
    <source>
        <dbReference type="EMBL" id="MEK8129561.1"/>
    </source>
</evidence>
<sequence>MLWNLFLTFFKIGLMSFGGGYAMLPVIQHEVEQHGWLSAKTFTDTVALAGMAPGPIATNSATLVGYKAAGAAGAFAATLGMVLPSLLIVVVIAAFFLKLHRHERVKAAFYGLRPVVTGLIAYAALRYGLDSSMGTGLWSWPVLGGILITACVVIGMLRYKLHPAAALVLSGLLGIAFFS</sequence>
<dbReference type="InterPro" id="IPR003370">
    <property type="entry name" value="Chromate_transpt"/>
</dbReference>
<feature type="transmembrane region" description="Helical" evidence="7">
    <location>
        <begin position="137"/>
        <end position="154"/>
    </location>
</feature>
<evidence type="ECO:0000256" key="2">
    <source>
        <dbReference type="ARBA" id="ARBA00005262"/>
    </source>
</evidence>
<dbReference type="Pfam" id="PF02417">
    <property type="entry name" value="Chromate_transp"/>
    <property type="match status" value="1"/>
</dbReference>
<evidence type="ECO:0000256" key="5">
    <source>
        <dbReference type="ARBA" id="ARBA00022989"/>
    </source>
</evidence>
<name>A0ABU9DL24_9BACL</name>
<evidence type="ECO:0000256" key="4">
    <source>
        <dbReference type="ARBA" id="ARBA00022692"/>
    </source>
</evidence>
<keyword evidence="9" id="KW-1185">Reference proteome</keyword>
<dbReference type="Proteomes" id="UP001469365">
    <property type="component" value="Unassembled WGS sequence"/>
</dbReference>
<dbReference type="RefSeq" id="WP_341416670.1">
    <property type="nucleotide sequence ID" value="NZ_JBBPCC010000010.1"/>
</dbReference>
<evidence type="ECO:0000256" key="3">
    <source>
        <dbReference type="ARBA" id="ARBA00022475"/>
    </source>
</evidence>
<keyword evidence="4 7" id="KW-0812">Transmembrane</keyword>
<protein>
    <submittedName>
        <fullName evidence="8">Chromate transporter</fullName>
    </submittedName>
</protein>
<evidence type="ECO:0000313" key="9">
    <source>
        <dbReference type="Proteomes" id="UP001469365"/>
    </source>
</evidence>
<gene>
    <name evidence="8" type="ORF">WMW72_16770</name>
</gene>
<comment type="similarity">
    <text evidence="2">Belongs to the chromate ion transporter (CHR) (TC 2.A.51) family.</text>
</comment>
<dbReference type="EMBL" id="JBBPCC010000010">
    <property type="protein sequence ID" value="MEK8129561.1"/>
    <property type="molecule type" value="Genomic_DNA"/>
</dbReference>
<accession>A0ABU9DL24</accession>
<dbReference type="PANTHER" id="PTHR43663">
    <property type="entry name" value="CHROMATE TRANSPORT PROTEIN-RELATED"/>
    <property type="match status" value="1"/>
</dbReference>
<keyword evidence="3" id="KW-1003">Cell membrane</keyword>
<feature type="transmembrane region" description="Helical" evidence="7">
    <location>
        <begin position="6"/>
        <end position="24"/>
    </location>
</feature>
<organism evidence="8 9">
    <name type="scientific">Paenibacillus filicis</name>
    <dbReference type="NCBI Taxonomy" id="669464"/>
    <lineage>
        <taxon>Bacteria</taxon>
        <taxon>Bacillati</taxon>
        <taxon>Bacillota</taxon>
        <taxon>Bacilli</taxon>
        <taxon>Bacillales</taxon>
        <taxon>Paenibacillaceae</taxon>
        <taxon>Paenibacillus</taxon>
    </lineage>
</organism>
<keyword evidence="6 7" id="KW-0472">Membrane</keyword>
<evidence type="ECO:0000256" key="7">
    <source>
        <dbReference type="SAM" id="Phobius"/>
    </source>
</evidence>
<dbReference type="InterPro" id="IPR052518">
    <property type="entry name" value="CHR_Transporter"/>
</dbReference>
<evidence type="ECO:0000256" key="1">
    <source>
        <dbReference type="ARBA" id="ARBA00004651"/>
    </source>
</evidence>
<keyword evidence="5 7" id="KW-1133">Transmembrane helix</keyword>
<evidence type="ECO:0000256" key="6">
    <source>
        <dbReference type="ARBA" id="ARBA00023136"/>
    </source>
</evidence>
<dbReference type="PANTHER" id="PTHR43663:SF1">
    <property type="entry name" value="CHROMATE TRANSPORTER"/>
    <property type="match status" value="1"/>
</dbReference>
<proteinExistence type="inferred from homology"/>
<feature type="transmembrane region" description="Helical" evidence="7">
    <location>
        <begin position="161"/>
        <end position="178"/>
    </location>
</feature>
<comment type="subcellular location">
    <subcellularLocation>
        <location evidence="1">Cell membrane</location>
        <topology evidence="1">Multi-pass membrane protein</topology>
    </subcellularLocation>
</comment>